<dbReference type="InterPro" id="IPR035647">
    <property type="entry name" value="EFG_III/V"/>
</dbReference>
<dbReference type="InterPro" id="IPR004161">
    <property type="entry name" value="EFTu-like_2"/>
</dbReference>
<feature type="binding site" evidence="12">
    <location>
        <begin position="140"/>
        <end position="143"/>
    </location>
    <ligand>
        <name>GTP</name>
        <dbReference type="ChEBI" id="CHEBI:37565"/>
    </ligand>
</feature>
<comment type="function">
    <text evidence="9 12">Required for accurate and efficient protein synthesis under certain stress conditions. May act as a fidelity factor of the translation reaction, by catalyzing a one-codon backward translocation of tRNAs on improperly translocated ribosomes. Back-translocation proceeds from a post-translocation (POST) complex to a pre-translocation (PRE) complex, thus giving elongation factor G a second chance to translocate the tRNAs correctly. Binds to ribosomes in a GTP-dependent manner.</text>
</comment>
<dbReference type="InterPro" id="IPR000640">
    <property type="entry name" value="EFG_V-like"/>
</dbReference>
<dbReference type="Pfam" id="PF00679">
    <property type="entry name" value="EFG_C"/>
    <property type="match status" value="1"/>
</dbReference>
<evidence type="ECO:0000259" key="13">
    <source>
        <dbReference type="PROSITE" id="PS51722"/>
    </source>
</evidence>
<dbReference type="Gene3D" id="2.40.30.10">
    <property type="entry name" value="Translation factors"/>
    <property type="match status" value="1"/>
</dbReference>
<dbReference type="FunFam" id="3.30.70.2570:FF:000001">
    <property type="entry name" value="Translation factor GUF1, mitochondrial"/>
    <property type="match status" value="1"/>
</dbReference>
<evidence type="ECO:0000256" key="4">
    <source>
        <dbReference type="ARBA" id="ARBA00022801"/>
    </source>
</evidence>
<dbReference type="AlphaFoldDB" id="A0A0U5JT85"/>
<dbReference type="EMBL" id="LN887598">
    <property type="protein sequence ID" value="CUR41090.1"/>
    <property type="molecule type" value="Genomic_DNA"/>
</dbReference>
<keyword evidence="14" id="KW-0251">Elongation factor</keyword>
<dbReference type="InterPro" id="IPR013842">
    <property type="entry name" value="LepA_CTD"/>
</dbReference>
<dbReference type="FunFam" id="3.30.70.240:FF:000007">
    <property type="entry name" value="Translation factor GUF1, mitochondrial"/>
    <property type="match status" value="1"/>
</dbReference>
<comment type="catalytic activity">
    <reaction evidence="8 12">
        <text>GTP + H2O = GDP + phosphate + H(+)</text>
        <dbReference type="Rhea" id="RHEA:19669"/>
        <dbReference type="ChEBI" id="CHEBI:15377"/>
        <dbReference type="ChEBI" id="CHEBI:15378"/>
        <dbReference type="ChEBI" id="CHEBI:37565"/>
        <dbReference type="ChEBI" id="CHEBI:43474"/>
        <dbReference type="ChEBI" id="CHEBI:58189"/>
        <dbReference type="EC" id="3.6.5.n1"/>
    </reaction>
</comment>
<dbReference type="GO" id="GO:0045727">
    <property type="term" value="P:positive regulation of translation"/>
    <property type="evidence" value="ECO:0007669"/>
    <property type="project" value="UniProtKB-UniRule"/>
</dbReference>
<evidence type="ECO:0000256" key="6">
    <source>
        <dbReference type="ARBA" id="ARBA00023134"/>
    </source>
</evidence>
<dbReference type="PANTHER" id="PTHR43512">
    <property type="entry name" value="TRANSLATION FACTOR GUF1-RELATED"/>
    <property type="match status" value="1"/>
</dbReference>
<keyword evidence="6 12" id="KW-0342">GTP-binding</keyword>
<name>A0A0U5JT85_LIMRT</name>
<dbReference type="GO" id="GO:0003746">
    <property type="term" value="F:translation elongation factor activity"/>
    <property type="evidence" value="ECO:0007669"/>
    <property type="project" value="UniProtKB-UniRule"/>
</dbReference>
<comment type="subcellular location">
    <subcellularLocation>
        <location evidence="12">Cell membrane</location>
        <topology evidence="12">Peripheral membrane protein</topology>
        <orientation evidence="12">Cytoplasmic side</orientation>
    </subcellularLocation>
</comment>
<proteinExistence type="inferred from homology"/>
<feature type="binding site" evidence="12">
    <location>
        <begin position="23"/>
        <end position="28"/>
    </location>
    <ligand>
        <name>GTP</name>
        <dbReference type="ChEBI" id="CHEBI:37565"/>
    </ligand>
</feature>
<dbReference type="InterPro" id="IPR000795">
    <property type="entry name" value="T_Tr_GTP-bd_dom"/>
</dbReference>
<dbReference type="InterPro" id="IPR038363">
    <property type="entry name" value="LepA_C_sf"/>
</dbReference>
<dbReference type="SUPFAM" id="SSF54980">
    <property type="entry name" value="EF-G C-terminal domain-like"/>
    <property type="match status" value="2"/>
</dbReference>
<evidence type="ECO:0000256" key="5">
    <source>
        <dbReference type="ARBA" id="ARBA00022917"/>
    </source>
</evidence>
<dbReference type="CDD" id="cd01890">
    <property type="entry name" value="LepA"/>
    <property type="match status" value="1"/>
</dbReference>
<dbReference type="PANTHER" id="PTHR43512:SF4">
    <property type="entry name" value="TRANSLATION FACTOR GUF1 HOMOLOG, CHLOROPLASTIC"/>
    <property type="match status" value="1"/>
</dbReference>
<evidence type="ECO:0000256" key="10">
    <source>
        <dbReference type="ARBA" id="ARBA00061052"/>
    </source>
</evidence>
<dbReference type="GO" id="GO:0005886">
    <property type="term" value="C:plasma membrane"/>
    <property type="evidence" value="ECO:0007669"/>
    <property type="project" value="UniProtKB-SubCell"/>
</dbReference>
<evidence type="ECO:0000256" key="11">
    <source>
        <dbReference type="ARBA" id="ARBA00066744"/>
    </source>
</evidence>
<dbReference type="EC" id="3.6.5.n1" evidence="11 12"/>
<dbReference type="RefSeq" id="WP_102816382.1">
    <property type="nucleotide sequence ID" value="NZ_CP179918.1"/>
</dbReference>
<evidence type="ECO:0000256" key="2">
    <source>
        <dbReference type="ARBA" id="ARBA00022475"/>
    </source>
</evidence>
<dbReference type="CDD" id="cd03709">
    <property type="entry name" value="lepA_C"/>
    <property type="match status" value="1"/>
</dbReference>
<dbReference type="Pfam" id="PF03144">
    <property type="entry name" value="GTP_EFTU_D2"/>
    <property type="match status" value="1"/>
</dbReference>
<dbReference type="SUPFAM" id="SSF52540">
    <property type="entry name" value="P-loop containing nucleoside triphosphate hydrolases"/>
    <property type="match status" value="1"/>
</dbReference>
<evidence type="ECO:0000256" key="8">
    <source>
        <dbReference type="ARBA" id="ARBA00050293"/>
    </source>
</evidence>
<dbReference type="GO" id="GO:0043022">
    <property type="term" value="F:ribosome binding"/>
    <property type="evidence" value="ECO:0007669"/>
    <property type="project" value="UniProtKB-UniRule"/>
</dbReference>
<feature type="domain" description="Tr-type G" evidence="13">
    <location>
        <begin position="11"/>
        <end position="193"/>
    </location>
</feature>
<evidence type="ECO:0000313" key="14">
    <source>
        <dbReference type="EMBL" id="CUR41090.1"/>
    </source>
</evidence>
<sequence length="611" mass="68096">MNLEEMKERQKHIRNFSIVAHIDHGKSTLADRILEMTDSISKREMKNQILDDMPLERERGITIKLNAVALTYHAKDGEDYIFHLIDTPGHVDFSYEVSRSLAACEGAVLVVDATQGVEAQTLANVFLALDNDLEILPVINKIDLPSADPEGTKKQIEDEIGLDTDEAVDISAKTGMGVDEVLEKIVKDVPAPTGDLTAPLKALIFDSKYDDYRGVVLSVRVVEGTVKKGDRIKLMNGGTEYEVAEVGINSPKPLARDVLMAGDVGYITAAIKDIKDTRVGDTVTSADNPTDKPLEGYRQMTPMVYAGLYPTDNAKFNDLRDALEKLQLNDAALTFEPESSQALGFGFRCGFLGLLHMDVIQERLEREFNLDLITTAPSVTYHVELADGTTKEVENPAEMPDASSIKVIKEPYVRASIMVPNDYVGPVMELCQRKRGDFDTMEYLSDTRVNVIYHIPLSEIIFDFFDKLKSSTRGYASLDYEIDGYRPSNLVKIDILLNGDKVDALSFIAHRDFAAERGREITAKLKKIIPRQNFEIPIQAAIGSKIIARTNIKAYRKDVTARIHTGDPDRRAKLLDKQKRGKKRMKAVGKVDIPQAAFMAVLKTDEQLDEK</sequence>
<dbReference type="NCBIfam" id="TIGR01393">
    <property type="entry name" value="lepA"/>
    <property type="match status" value="1"/>
</dbReference>
<dbReference type="FunFam" id="3.40.50.300:FF:000078">
    <property type="entry name" value="Elongation factor 4"/>
    <property type="match status" value="1"/>
</dbReference>
<evidence type="ECO:0000256" key="9">
    <source>
        <dbReference type="ARBA" id="ARBA00057626"/>
    </source>
</evidence>
<dbReference type="Gene3D" id="3.30.70.240">
    <property type="match status" value="1"/>
</dbReference>
<dbReference type="GO" id="GO:0005525">
    <property type="term" value="F:GTP binding"/>
    <property type="evidence" value="ECO:0007669"/>
    <property type="project" value="UniProtKB-UniRule"/>
</dbReference>
<comment type="similarity">
    <text evidence="1 12">Belongs to the TRAFAC class translation factor GTPase superfamily. Classic translation factor GTPase family. LepA subfamily.</text>
</comment>
<accession>A0A0U5JT85</accession>
<dbReference type="CDD" id="cd16260">
    <property type="entry name" value="EF4_III"/>
    <property type="match status" value="1"/>
</dbReference>
<dbReference type="Gene3D" id="3.30.70.870">
    <property type="entry name" value="Elongation Factor G (Translational Gtpase), domain 3"/>
    <property type="match status" value="1"/>
</dbReference>
<dbReference type="InterPro" id="IPR035654">
    <property type="entry name" value="LepA_IV"/>
</dbReference>
<keyword evidence="5 12" id="KW-0648">Protein biosynthesis</keyword>
<dbReference type="SMART" id="SM00838">
    <property type="entry name" value="EFG_C"/>
    <property type="match status" value="1"/>
</dbReference>
<evidence type="ECO:0000256" key="3">
    <source>
        <dbReference type="ARBA" id="ARBA00022741"/>
    </source>
</evidence>
<dbReference type="Pfam" id="PF06421">
    <property type="entry name" value="LepA_C"/>
    <property type="match status" value="1"/>
</dbReference>
<evidence type="ECO:0000256" key="1">
    <source>
        <dbReference type="ARBA" id="ARBA00005454"/>
    </source>
</evidence>
<dbReference type="Pfam" id="PF00009">
    <property type="entry name" value="GTP_EFTU"/>
    <property type="match status" value="1"/>
</dbReference>
<evidence type="ECO:0000256" key="12">
    <source>
        <dbReference type="HAMAP-Rule" id="MF_00071"/>
    </source>
</evidence>
<dbReference type="PRINTS" id="PR00315">
    <property type="entry name" value="ELONGATNFCT"/>
</dbReference>
<evidence type="ECO:0000256" key="7">
    <source>
        <dbReference type="ARBA" id="ARBA00023136"/>
    </source>
</evidence>
<dbReference type="NCBIfam" id="TIGR00231">
    <property type="entry name" value="small_GTP"/>
    <property type="match status" value="1"/>
</dbReference>
<dbReference type="Gene3D" id="3.40.50.300">
    <property type="entry name" value="P-loop containing nucleotide triphosphate hydrolases"/>
    <property type="match status" value="1"/>
</dbReference>
<comment type="similarity">
    <text evidence="10">Belongs to the GTP-binding elongation factor family. LepA subfamily.</text>
</comment>
<dbReference type="FunFam" id="2.40.30.10:FF:000015">
    <property type="entry name" value="Translation factor GUF1, mitochondrial"/>
    <property type="match status" value="1"/>
</dbReference>
<dbReference type="InterPro" id="IPR005225">
    <property type="entry name" value="Small_GTP-bd"/>
</dbReference>
<dbReference type="HAMAP" id="MF_00071">
    <property type="entry name" value="LepA"/>
    <property type="match status" value="1"/>
</dbReference>
<dbReference type="Gene3D" id="3.30.70.2570">
    <property type="entry name" value="Elongation factor 4, C-terminal domain"/>
    <property type="match status" value="1"/>
</dbReference>
<keyword evidence="3 12" id="KW-0547">Nucleotide-binding</keyword>
<keyword evidence="2 12" id="KW-1003">Cell membrane</keyword>
<keyword evidence="4 12" id="KW-0378">Hydrolase</keyword>
<dbReference type="PROSITE" id="PS51722">
    <property type="entry name" value="G_TR_2"/>
    <property type="match status" value="1"/>
</dbReference>
<gene>
    <name evidence="12 14" type="primary">lepA</name>
    <name evidence="14" type="ORF">LRLP16767_LR202_01151</name>
</gene>
<dbReference type="CDD" id="cd03699">
    <property type="entry name" value="EF4_II"/>
    <property type="match status" value="1"/>
</dbReference>
<protein>
    <recommendedName>
        <fullName evidence="11 12">Elongation factor 4</fullName>
        <shortName evidence="12">EF-4</shortName>
        <ecNumber evidence="11 12">3.6.5.n1</ecNumber>
    </recommendedName>
    <alternativeName>
        <fullName evidence="12">Ribosomal back-translocase LepA</fullName>
    </alternativeName>
</protein>
<organism evidence="14 15">
    <name type="scientific">Limosilactobacillus reuteri</name>
    <name type="common">Lactobacillus reuteri</name>
    <dbReference type="NCBI Taxonomy" id="1598"/>
    <lineage>
        <taxon>Bacteria</taxon>
        <taxon>Bacillati</taxon>
        <taxon>Bacillota</taxon>
        <taxon>Bacilli</taxon>
        <taxon>Lactobacillales</taxon>
        <taxon>Lactobacillaceae</taxon>
        <taxon>Limosilactobacillus</taxon>
    </lineage>
</organism>
<dbReference type="Proteomes" id="UP000235484">
    <property type="component" value="Unassembled WGS sequence"/>
</dbReference>
<dbReference type="InterPro" id="IPR006297">
    <property type="entry name" value="EF-4"/>
</dbReference>
<dbReference type="InterPro" id="IPR027417">
    <property type="entry name" value="P-loop_NTPase"/>
</dbReference>
<reference evidence="15" key="1">
    <citation type="submission" date="2015-10" db="EMBL/GenBank/DDBJ databases">
        <authorList>
            <person name="Crossman L.C."/>
        </authorList>
    </citation>
    <scope>NUCLEOTIDE SEQUENCE [LARGE SCALE GENOMIC DNA]</scope>
    <source>
        <strain evidence="15">20-2</strain>
    </source>
</reference>
<dbReference type="FunFam" id="3.30.70.870:FF:000004">
    <property type="entry name" value="Translation factor GUF1, mitochondrial"/>
    <property type="match status" value="1"/>
</dbReference>
<keyword evidence="7 12" id="KW-0472">Membrane</keyword>
<dbReference type="GO" id="GO:0003924">
    <property type="term" value="F:GTPase activity"/>
    <property type="evidence" value="ECO:0007669"/>
    <property type="project" value="UniProtKB-UniRule"/>
</dbReference>
<evidence type="ECO:0000313" key="15">
    <source>
        <dbReference type="Proteomes" id="UP000235484"/>
    </source>
</evidence>